<protein>
    <submittedName>
        <fullName evidence="1">Uncharacterized protein</fullName>
    </submittedName>
</protein>
<proteinExistence type="predicted"/>
<accession>A0ABY5MDE5</accession>
<reference evidence="1 2" key="1">
    <citation type="submission" date="2022-08" db="EMBL/GenBank/DDBJ databases">
        <title>novel species in genus Aeromicrobium.</title>
        <authorList>
            <person name="Ye L."/>
        </authorList>
    </citation>
    <scope>NUCLEOTIDE SEQUENCE [LARGE SCALE GENOMIC DNA]</scope>
    <source>
        <strain evidence="2">zg-Y1379</strain>
    </source>
</reference>
<sequence>MTCAAAIVRIEYAALAMLAVCSPMITTSSILLANSPAHAYAEIARRKEQRLGLVHRVLLVWDGGQPDAMPPERPAMRSLVAAGPRQFSVS</sequence>
<name>A0ABY5MDE5_9ACTN</name>
<dbReference type="RefSeq" id="WP_257125107.1">
    <property type="nucleotide sequence ID" value="NZ_CP102173.1"/>
</dbReference>
<dbReference type="EMBL" id="CP102173">
    <property type="protein sequence ID" value="UUP15168.1"/>
    <property type="molecule type" value="Genomic_DNA"/>
</dbReference>
<organism evidence="1 2">
    <name type="scientific">Aeromicrobium wangtongii</name>
    <dbReference type="NCBI Taxonomy" id="2969247"/>
    <lineage>
        <taxon>Bacteria</taxon>
        <taxon>Bacillati</taxon>
        <taxon>Actinomycetota</taxon>
        <taxon>Actinomycetes</taxon>
        <taxon>Propionibacteriales</taxon>
        <taxon>Nocardioidaceae</taxon>
        <taxon>Aeromicrobium</taxon>
    </lineage>
</organism>
<dbReference type="Proteomes" id="UP001316184">
    <property type="component" value="Chromosome"/>
</dbReference>
<evidence type="ECO:0000313" key="1">
    <source>
        <dbReference type="EMBL" id="UUP15168.1"/>
    </source>
</evidence>
<keyword evidence="2" id="KW-1185">Reference proteome</keyword>
<evidence type="ECO:0000313" key="2">
    <source>
        <dbReference type="Proteomes" id="UP001316184"/>
    </source>
</evidence>
<gene>
    <name evidence="1" type="ORF">NQV15_07625</name>
</gene>